<evidence type="ECO:0000256" key="10">
    <source>
        <dbReference type="ARBA" id="ARBA00030988"/>
    </source>
</evidence>
<evidence type="ECO:0000256" key="5">
    <source>
        <dbReference type="ARBA" id="ARBA00022679"/>
    </source>
</evidence>
<evidence type="ECO:0000313" key="14">
    <source>
        <dbReference type="Proteomes" id="UP000265955"/>
    </source>
</evidence>
<dbReference type="GO" id="GO:0006271">
    <property type="term" value="P:DNA strand elongation involved in DNA replication"/>
    <property type="evidence" value="ECO:0007669"/>
    <property type="project" value="TreeGrafter"/>
</dbReference>
<gene>
    <name evidence="13" type="ORF">D3871_11355</name>
</gene>
<evidence type="ECO:0000256" key="8">
    <source>
        <dbReference type="ARBA" id="ARBA00022932"/>
    </source>
</evidence>
<dbReference type="Pfam" id="PF00712">
    <property type="entry name" value="DNA_pol3_beta"/>
    <property type="match status" value="1"/>
</dbReference>
<evidence type="ECO:0000256" key="6">
    <source>
        <dbReference type="ARBA" id="ARBA00022695"/>
    </source>
</evidence>
<dbReference type="GO" id="GO:0003677">
    <property type="term" value="F:DNA binding"/>
    <property type="evidence" value="ECO:0007669"/>
    <property type="project" value="UniProtKB-KW"/>
</dbReference>
<name>A0A3A3FXW3_9BURK</name>
<evidence type="ECO:0000256" key="2">
    <source>
        <dbReference type="ARBA" id="ARBA00010752"/>
    </source>
</evidence>
<protein>
    <recommendedName>
        <fullName evidence="3">Beta sliding clamp</fullName>
    </recommendedName>
    <alternativeName>
        <fullName evidence="11">Beta-clamp processivity factor</fullName>
    </alternativeName>
    <alternativeName>
        <fullName evidence="10">DNA polymerase III beta sliding clamp subunit</fullName>
    </alternativeName>
</protein>
<dbReference type="EMBL" id="QYUO01000001">
    <property type="protein sequence ID" value="RJF99041.1"/>
    <property type="molecule type" value="Genomic_DNA"/>
</dbReference>
<keyword evidence="8" id="KW-0239">DNA-directed DNA polymerase</keyword>
<proteinExistence type="inferred from homology"/>
<dbReference type="InterPro" id="IPR001001">
    <property type="entry name" value="DNA_polIII_beta"/>
</dbReference>
<keyword evidence="14" id="KW-1185">Reference proteome</keyword>
<dbReference type="Gene3D" id="3.10.150.10">
    <property type="entry name" value="DNA Polymerase III, subunit A, domain 2"/>
    <property type="match status" value="1"/>
</dbReference>
<comment type="subcellular location">
    <subcellularLocation>
        <location evidence="1">Cytoplasm</location>
    </subcellularLocation>
</comment>
<evidence type="ECO:0000256" key="7">
    <source>
        <dbReference type="ARBA" id="ARBA00022705"/>
    </source>
</evidence>
<comment type="caution">
    <text evidence="13">The sequence shown here is derived from an EMBL/GenBank/DDBJ whole genome shotgun (WGS) entry which is preliminary data.</text>
</comment>
<keyword evidence="9" id="KW-0238">DNA-binding</keyword>
<dbReference type="GO" id="GO:0005737">
    <property type="term" value="C:cytoplasm"/>
    <property type="evidence" value="ECO:0007669"/>
    <property type="project" value="UniProtKB-SubCell"/>
</dbReference>
<evidence type="ECO:0000256" key="9">
    <source>
        <dbReference type="ARBA" id="ARBA00023125"/>
    </source>
</evidence>
<evidence type="ECO:0000256" key="1">
    <source>
        <dbReference type="ARBA" id="ARBA00004496"/>
    </source>
</evidence>
<dbReference type="Gene3D" id="3.70.10.10">
    <property type="match status" value="1"/>
</dbReference>
<keyword evidence="5" id="KW-0808">Transferase</keyword>
<dbReference type="AlphaFoldDB" id="A0A3A3FXW3"/>
<dbReference type="InterPro" id="IPR022634">
    <property type="entry name" value="DNA_polIII_beta_N"/>
</dbReference>
<evidence type="ECO:0000313" key="13">
    <source>
        <dbReference type="EMBL" id="RJF99041.1"/>
    </source>
</evidence>
<dbReference type="Proteomes" id="UP000265955">
    <property type="component" value="Unassembled WGS sequence"/>
</dbReference>
<accession>A0A3A3FXW3</accession>
<keyword evidence="4" id="KW-0963">Cytoplasm</keyword>
<dbReference type="PANTHER" id="PTHR30478:SF0">
    <property type="entry name" value="BETA SLIDING CLAMP"/>
    <property type="match status" value="1"/>
</dbReference>
<dbReference type="GO" id="GO:0003887">
    <property type="term" value="F:DNA-directed DNA polymerase activity"/>
    <property type="evidence" value="ECO:0007669"/>
    <property type="project" value="UniProtKB-KW"/>
</dbReference>
<keyword evidence="7" id="KW-0235">DNA replication</keyword>
<evidence type="ECO:0000256" key="3">
    <source>
        <dbReference type="ARBA" id="ARBA00021035"/>
    </source>
</evidence>
<evidence type="ECO:0000256" key="4">
    <source>
        <dbReference type="ARBA" id="ARBA00022490"/>
    </source>
</evidence>
<dbReference type="PANTHER" id="PTHR30478">
    <property type="entry name" value="DNA POLYMERASE III SUBUNIT BETA"/>
    <property type="match status" value="1"/>
</dbReference>
<keyword evidence="6" id="KW-0548">Nucleotidyltransferase</keyword>
<comment type="similarity">
    <text evidence="2">Belongs to the beta sliding clamp family.</text>
</comment>
<dbReference type="SMART" id="SM00480">
    <property type="entry name" value="POL3Bc"/>
    <property type="match status" value="1"/>
</dbReference>
<reference evidence="14" key="1">
    <citation type="submission" date="2018-09" db="EMBL/GenBank/DDBJ databases">
        <authorList>
            <person name="Zhu H."/>
        </authorList>
    </citation>
    <scope>NUCLEOTIDE SEQUENCE [LARGE SCALE GENOMIC DNA]</scope>
    <source>
        <strain evidence="14">K1R23-30</strain>
    </source>
</reference>
<feature type="domain" description="DNA polymerase III beta sliding clamp N-terminal" evidence="12">
    <location>
        <begin position="4"/>
        <end position="113"/>
    </location>
</feature>
<evidence type="ECO:0000259" key="12">
    <source>
        <dbReference type="Pfam" id="PF00712"/>
    </source>
</evidence>
<evidence type="ECO:0000256" key="11">
    <source>
        <dbReference type="ARBA" id="ARBA00033276"/>
    </source>
</evidence>
<dbReference type="GO" id="GO:0008408">
    <property type="term" value="F:3'-5' exonuclease activity"/>
    <property type="evidence" value="ECO:0007669"/>
    <property type="project" value="InterPro"/>
</dbReference>
<organism evidence="13 14">
    <name type="scientific">Noviherbaspirillum saxi</name>
    <dbReference type="NCBI Taxonomy" id="2320863"/>
    <lineage>
        <taxon>Bacteria</taxon>
        <taxon>Pseudomonadati</taxon>
        <taxon>Pseudomonadota</taxon>
        <taxon>Betaproteobacteria</taxon>
        <taxon>Burkholderiales</taxon>
        <taxon>Oxalobacteraceae</taxon>
        <taxon>Noviherbaspirillum</taxon>
    </lineage>
</organism>
<dbReference type="RefSeq" id="WP_119768987.1">
    <property type="nucleotide sequence ID" value="NZ_QYUO01000001.1"/>
</dbReference>
<sequence length="349" mass="38209">MILSKSDFRGAVDAVTPFARTKSPLPILTHVKVESTGKRITFTASHIDSQIEHWIDATGEKFAVCIDAAALKKFASVCDADVSLTVKGKKAVLECGDKKTRLNTLEADTFPMMKKVDQVLTEIEWKLVEDKIAFAVQFCGMNPSMPQLNCLQLNSTGAQLEIFATDTKKIGFESVPHIATAFGVCIPNETARHMVGSFVSMVVREEQIELRSDNAIALFKTAPYKPVKIDKFITRAFPSQGEISRKSLLEAINFVGSFSDSGKIRSRVEIHSGDSNIVKLISTENEASAPFDYSGAPLAFGAFPDEFSSFLKSVETDKLKIEFDTADMNSTPIRLTNAGRVIIAMPVAI</sequence>
<dbReference type="SUPFAM" id="SSF55979">
    <property type="entry name" value="DNA clamp"/>
    <property type="match status" value="1"/>
</dbReference>
<dbReference type="InterPro" id="IPR046938">
    <property type="entry name" value="DNA_clamp_sf"/>
</dbReference>
<dbReference type="GO" id="GO:0009360">
    <property type="term" value="C:DNA polymerase III complex"/>
    <property type="evidence" value="ECO:0007669"/>
    <property type="project" value="InterPro"/>
</dbReference>